<name>A0A9D1M563_9PROT</name>
<evidence type="ECO:0000259" key="5">
    <source>
        <dbReference type="SMART" id="SM00704"/>
    </source>
</evidence>
<dbReference type="SMART" id="SM00704">
    <property type="entry name" value="ZnF_CDGSH"/>
    <property type="match status" value="2"/>
</dbReference>
<gene>
    <name evidence="6" type="ORF">IAD20_07270</name>
</gene>
<reference evidence="6" key="2">
    <citation type="journal article" date="2021" name="PeerJ">
        <title>Extensive microbial diversity within the chicken gut microbiome revealed by metagenomics and culture.</title>
        <authorList>
            <person name="Gilroy R."/>
            <person name="Ravi A."/>
            <person name="Getino M."/>
            <person name="Pursley I."/>
            <person name="Horton D.L."/>
            <person name="Alikhan N.F."/>
            <person name="Baker D."/>
            <person name="Gharbi K."/>
            <person name="Hall N."/>
            <person name="Watson M."/>
            <person name="Adriaenssens E.M."/>
            <person name="Foster-Nyarko E."/>
            <person name="Jarju S."/>
            <person name="Secka A."/>
            <person name="Antonio M."/>
            <person name="Oren A."/>
            <person name="Chaudhuri R.R."/>
            <person name="La Ragione R."/>
            <person name="Hildebrand F."/>
            <person name="Pallen M.J."/>
        </authorList>
    </citation>
    <scope>NUCLEOTIDE SEQUENCE</scope>
    <source>
        <strain evidence="6">ChiW3-316</strain>
    </source>
</reference>
<dbReference type="PIRSF" id="PIRSF009180">
    <property type="entry name" value="UCP009180"/>
    <property type="match status" value="1"/>
</dbReference>
<sequence>MDRSYAKIKVTANGPYEVSNVQDIRLYAIKPDEAGASEEYVPGQKFTADENPLHLCRCGRSGHAPFCDGSHEKADWDGEETASFEPILNGAEAIEGPNLTLADNQDYCAYARFCDAKGRIWNLVQEGTPAADKQAVKEACNCPSGRLIMFDNRTGKPIEPELQPKIGVLEDPAIGCSGPLWVKGGIQVESESGKLYERRNRQTLCRCGHSRNKPFCDGSHAAVKYQDSVFRADGAE</sequence>
<evidence type="ECO:0000256" key="1">
    <source>
        <dbReference type="ARBA" id="ARBA00022714"/>
    </source>
</evidence>
<accession>A0A9D1M563</accession>
<dbReference type="Proteomes" id="UP000824107">
    <property type="component" value="Unassembled WGS sequence"/>
</dbReference>
<keyword evidence="1" id="KW-0001">2Fe-2S</keyword>
<dbReference type="GO" id="GO:0046872">
    <property type="term" value="F:metal ion binding"/>
    <property type="evidence" value="ECO:0007669"/>
    <property type="project" value="UniProtKB-KW"/>
</dbReference>
<organism evidence="6 7">
    <name type="scientific">Candidatus Scatocola faecipullorum</name>
    <dbReference type="NCBI Taxonomy" id="2840917"/>
    <lineage>
        <taxon>Bacteria</taxon>
        <taxon>Pseudomonadati</taxon>
        <taxon>Pseudomonadota</taxon>
        <taxon>Alphaproteobacteria</taxon>
        <taxon>Rhodospirillales</taxon>
        <taxon>Rhodospirillaceae</taxon>
        <taxon>Rhodospirillaceae incertae sedis</taxon>
        <taxon>Candidatus Scatocola</taxon>
    </lineage>
</organism>
<evidence type="ECO:0000256" key="3">
    <source>
        <dbReference type="ARBA" id="ARBA00023004"/>
    </source>
</evidence>
<evidence type="ECO:0000256" key="4">
    <source>
        <dbReference type="ARBA" id="ARBA00023014"/>
    </source>
</evidence>
<evidence type="ECO:0000256" key="2">
    <source>
        <dbReference type="ARBA" id="ARBA00022723"/>
    </source>
</evidence>
<proteinExistence type="predicted"/>
<dbReference type="Pfam" id="PF09360">
    <property type="entry name" value="zf-CDGSH"/>
    <property type="match status" value="2"/>
</dbReference>
<dbReference type="PANTHER" id="PTHR46491:SF3">
    <property type="entry name" value="CDGSH IRON-SULFUR DOMAIN-CONTAINING PROTEIN 3, MITOCHONDRIAL"/>
    <property type="match status" value="1"/>
</dbReference>
<feature type="domain" description="Iron-binding zinc finger CDGSH type" evidence="5">
    <location>
        <begin position="39"/>
        <end position="77"/>
    </location>
</feature>
<protein>
    <submittedName>
        <fullName evidence="6">CDGSH iron-sulfur domain-containing protein</fullName>
    </submittedName>
</protein>
<dbReference type="Pfam" id="PF06902">
    <property type="entry name" value="Fer4_19"/>
    <property type="match status" value="1"/>
</dbReference>
<reference evidence="6" key="1">
    <citation type="submission" date="2020-10" db="EMBL/GenBank/DDBJ databases">
        <authorList>
            <person name="Gilroy R."/>
        </authorList>
    </citation>
    <scope>NUCLEOTIDE SEQUENCE</scope>
    <source>
        <strain evidence="6">ChiW3-316</strain>
    </source>
</reference>
<dbReference type="PANTHER" id="PTHR46491">
    <property type="entry name" value="CDGSH IRON SULFUR DOMAIN PROTEIN HOMOLOG"/>
    <property type="match status" value="1"/>
</dbReference>
<dbReference type="GO" id="GO:0051537">
    <property type="term" value="F:2 iron, 2 sulfur cluster binding"/>
    <property type="evidence" value="ECO:0007669"/>
    <property type="project" value="UniProtKB-KW"/>
</dbReference>
<dbReference type="InterPro" id="IPR042216">
    <property type="entry name" value="MitoNEET_CISD"/>
</dbReference>
<evidence type="ECO:0000313" key="7">
    <source>
        <dbReference type="Proteomes" id="UP000824107"/>
    </source>
</evidence>
<dbReference type="InterPro" id="IPR018967">
    <property type="entry name" value="FeS-contain_CDGSH-typ"/>
</dbReference>
<evidence type="ECO:0000313" key="6">
    <source>
        <dbReference type="EMBL" id="HIU53864.1"/>
    </source>
</evidence>
<keyword evidence="3" id="KW-0408">Iron</keyword>
<dbReference type="Gene3D" id="3.40.5.90">
    <property type="entry name" value="CDGSH iron-sulfur domain, mitoNEET-type"/>
    <property type="match status" value="2"/>
</dbReference>
<dbReference type="GO" id="GO:0005737">
    <property type="term" value="C:cytoplasm"/>
    <property type="evidence" value="ECO:0007669"/>
    <property type="project" value="UniProtKB-ARBA"/>
</dbReference>
<dbReference type="EMBL" id="DVNC01000050">
    <property type="protein sequence ID" value="HIU53864.1"/>
    <property type="molecule type" value="Genomic_DNA"/>
</dbReference>
<dbReference type="InterPro" id="IPR010693">
    <property type="entry name" value="Divergent_4Fe-4S_mono-cluster"/>
</dbReference>
<keyword evidence="2" id="KW-0479">Metal-binding</keyword>
<keyword evidence="4" id="KW-0411">Iron-sulfur</keyword>
<dbReference type="InterPro" id="IPR016548">
    <property type="entry name" value="UCP009180"/>
</dbReference>
<dbReference type="InterPro" id="IPR052950">
    <property type="entry name" value="CISD"/>
</dbReference>
<feature type="domain" description="Iron-binding zinc finger CDGSH type" evidence="5">
    <location>
        <begin position="183"/>
        <end position="226"/>
    </location>
</feature>
<dbReference type="AlphaFoldDB" id="A0A9D1M563"/>
<comment type="caution">
    <text evidence="6">The sequence shown here is derived from an EMBL/GenBank/DDBJ whole genome shotgun (WGS) entry which is preliminary data.</text>
</comment>